<evidence type="ECO:0000256" key="2">
    <source>
        <dbReference type="SAM" id="MobiDB-lite"/>
    </source>
</evidence>
<evidence type="ECO:0000313" key="4">
    <source>
        <dbReference type="EMBL" id="MCA9727180.1"/>
    </source>
</evidence>
<evidence type="ECO:0000256" key="1">
    <source>
        <dbReference type="PROSITE-ProRule" id="PRU00169"/>
    </source>
</evidence>
<feature type="domain" description="Response regulatory" evidence="3">
    <location>
        <begin position="1"/>
        <end position="70"/>
    </location>
</feature>
<accession>A0A956RNX2</accession>
<dbReference type="Pfam" id="PF00072">
    <property type="entry name" value="Response_reg"/>
    <property type="match status" value="1"/>
</dbReference>
<dbReference type="InterPro" id="IPR001789">
    <property type="entry name" value="Sig_transdc_resp-reg_receiver"/>
</dbReference>
<dbReference type="GO" id="GO:0000160">
    <property type="term" value="P:phosphorelay signal transduction system"/>
    <property type="evidence" value="ECO:0007669"/>
    <property type="project" value="InterPro"/>
</dbReference>
<protein>
    <submittedName>
        <fullName evidence="4">Response regulator</fullName>
    </submittedName>
</protein>
<dbReference type="Gene3D" id="3.40.50.2300">
    <property type="match status" value="1"/>
</dbReference>
<name>A0A956RNX2_UNCEI</name>
<dbReference type="EMBL" id="JAGQHR010000122">
    <property type="protein sequence ID" value="MCA9727180.1"/>
    <property type="molecule type" value="Genomic_DNA"/>
</dbReference>
<proteinExistence type="predicted"/>
<dbReference type="SUPFAM" id="SSF52172">
    <property type="entry name" value="CheY-like"/>
    <property type="match status" value="1"/>
</dbReference>
<organism evidence="4 5">
    <name type="scientific">Eiseniibacteriota bacterium</name>
    <dbReference type="NCBI Taxonomy" id="2212470"/>
    <lineage>
        <taxon>Bacteria</taxon>
        <taxon>Candidatus Eiseniibacteriota</taxon>
    </lineage>
</organism>
<feature type="modified residue" description="4-aspartylphosphate" evidence="1">
    <location>
        <position position="4"/>
    </location>
</feature>
<gene>
    <name evidence="4" type="ORF">KC729_05805</name>
</gene>
<dbReference type="Proteomes" id="UP000697710">
    <property type="component" value="Unassembled WGS sequence"/>
</dbReference>
<feature type="region of interest" description="Disordered" evidence="2">
    <location>
        <begin position="107"/>
        <end position="134"/>
    </location>
</feature>
<dbReference type="InterPro" id="IPR011006">
    <property type="entry name" value="CheY-like_superfamily"/>
</dbReference>
<keyword evidence="1" id="KW-0597">Phosphoprotein</keyword>
<feature type="non-terminal residue" evidence="4">
    <location>
        <position position="1"/>
    </location>
</feature>
<dbReference type="AlphaFoldDB" id="A0A956RNX2"/>
<dbReference type="PROSITE" id="PS50110">
    <property type="entry name" value="RESPONSE_REGULATORY"/>
    <property type="match status" value="1"/>
</dbReference>
<sequence length="134" mass="14747">VVSDERMPESSGIDFLSHVSELYPCVITILFTGRADMATAIRAINEGHVHHFLVKPCALKEVTSILEEAVQLGRIARAGETGPQRVRQERSAIKRLERYHPGITRVHKNEDGSIAIDDPESAAVTSAPDDEPLH</sequence>
<reference evidence="4" key="2">
    <citation type="journal article" date="2021" name="Microbiome">
        <title>Successional dynamics and alternative stable states in a saline activated sludge microbial community over 9 years.</title>
        <authorList>
            <person name="Wang Y."/>
            <person name="Ye J."/>
            <person name="Ju F."/>
            <person name="Liu L."/>
            <person name="Boyd J.A."/>
            <person name="Deng Y."/>
            <person name="Parks D.H."/>
            <person name="Jiang X."/>
            <person name="Yin X."/>
            <person name="Woodcroft B.J."/>
            <person name="Tyson G.W."/>
            <person name="Hugenholtz P."/>
            <person name="Polz M.F."/>
            <person name="Zhang T."/>
        </authorList>
    </citation>
    <scope>NUCLEOTIDE SEQUENCE</scope>
    <source>
        <strain evidence="4">HKST-UBA01</strain>
    </source>
</reference>
<comment type="caution">
    <text evidence="4">The sequence shown here is derived from an EMBL/GenBank/DDBJ whole genome shotgun (WGS) entry which is preliminary data.</text>
</comment>
<evidence type="ECO:0000313" key="5">
    <source>
        <dbReference type="Proteomes" id="UP000697710"/>
    </source>
</evidence>
<evidence type="ECO:0000259" key="3">
    <source>
        <dbReference type="PROSITE" id="PS50110"/>
    </source>
</evidence>
<reference evidence="4" key="1">
    <citation type="submission" date="2020-04" db="EMBL/GenBank/DDBJ databases">
        <authorList>
            <person name="Zhang T."/>
        </authorList>
    </citation>
    <scope>NUCLEOTIDE SEQUENCE</scope>
    <source>
        <strain evidence="4">HKST-UBA01</strain>
    </source>
</reference>